<dbReference type="Gene3D" id="3.40.50.1820">
    <property type="entry name" value="alpha/beta hydrolase"/>
    <property type="match status" value="1"/>
</dbReference>
<sequence length="299" mass="33805">MAEDHFENAAQFEPSAAEQVSFQKQQLTNQRNETLFCRYWKPKGSPRAAVMLMHGYAEHLRWYHEVGVQLANEGFIAFGHDHIGHGRSGGDRVILDNVEDMVDDIIKHADIVCDHYPDIPLFFVGHSMGGLVAFLSALRRPPRLKGVVLNGPFLQLGKDVRSPVRRFAARILGRLLPTVQVGKLEMDHVTGDKEMIKVIIDDPLWWTGGIKLKTGCALLNSVEKVHEKFPMFDVPFLIIHGSTDKICSVEGSQDLLKQSPSKDKQIKLYDGAQHHLYIDSKPVREAAVRDTVQWVRERV</sequence>
<dbReference type="SUPFAM" id="SSF53474">
    <property type="entry name" value="alpha/beta-Hydrolases"/>
    <property type="match status" value="1"/>
</dbReference>
<reference evidence="2 3" key="1">
    <citation type="submission" date="2020-04" db="EMBL/GenBank/DDBJ databases">
        <authorList>
            <person name="Alioto T."/>
            <person name="Alioto T."/>
            <person name="Gomez Garrido J."/>
        </authorList>
    </citation>
    <scope>NUCLEOTIDE SEQUENCE [LARGE SCALE GENOMIC DNA]</scope>
</reference>
<dbReference type="InterPro" id="IPR000073">
    <property type="entry name" value="AB_hydrolase_1"/>
</dbReference>
<gene>
    <name evidence="2" type="ORF">CLODIP_2_CD06628</name>
</gene>
<organism evidence="2 3">
    <name type="scientific">Cloeon dipterum</name>
    <dbReference type="NCBI Taxonomy" id="197152"/>
    <lineage>
        <taxon>Eukaryota</taxon>
        <taxon>Metazoa</taxon>
        <taxon>Ecdysozoa</taxon>
        <taxon>Arthropoda</taxon>
        <taxon>Hexapoda</taxon>
        <taxon>Insecta</taxon>
        <taxon>Pterygota</taxon>
        <taxon>Palaeoptera</taxon>
        <taxon>Ephemeroptera</taxon>
        <taxon>Pisciforma</taxon>
        <taxon>Baetidae</taxon>
        <taxon>Cloeon</taxon>
    </lineage>
</organism>
<evidence type="ECO:0000259" key="1">
    <source>
        <dbReference type="Pfam" id="PF12146"/>
    </source>
</evidence>
<dbReference type="AlphaFoldDB" id="A0A8S1CC17"/>
<proteinExistence type="predicted"/>
<protein>
    <recommendedName>
        <fullName evidence="1">Serine aminopeptidase S33 domain-containing protein</fullName>
    </recommendedName>
</protein>
<dbReference type="PRINTS" id="PR00111">
    <property type="entry name" value="ABHYDROLASE"/>
</dbReference>
<dbReference type="Proteomes" id="UP000494165">
    <property type="component" value="Unassembled WGS sequence"/>
</dbReference>
<dbReference type="InterPro" id="IPR029058">
    <property type="entry name" value="AB_hydrolase_fold"/>
</dbReference>
<keyword evidence="3" id="KW-1185">Reference proteome</keyword>
<dbReference type="OrthoDB" id="5945460at2759"/>
<dbReference type="EMBL" id="CADEPI010000022">
    <property type="protein sequence ID" value="CAB3365777.1"/>
    <property type="molecule type" value="Genomic_DNA"/>
</dbReference>
<comment type="caution">
    <text evidence="2">The sequence shown here is derived from an EMBL/GenBank/DDBJ whole genome shotgun (WGS) entry which is preliminary data.</text>
</comment>
<evidence type="ECO:0000313" key="3">
    <source>
        <dbReference type="Proteomes" id="UP000494165"/>
    </source>
</evidence>
<dbReference type="FunFam" id="3.40.50.1820:FF:000117">
    <property type="entry name" value="Monoglyceride lipase, putative"/>
    <property type="match status" value="1"/>
</dbReference>
<dbReference type="InterPro" id="IPR022742">
    <property type="entry name" value="Hydrolase_4"/>
</dbReference>
<dbReference type="Pfam" id="PF12146">
    <property type="entry name" value="Hydrolase_4"/>
    <property type="match status" value="1"/>
</dbReference>
<dbReference type="PANTHER" id="PTHR11614">
    <property type="entry name" value="PHOSPHOLIPASE-RELATED"/>
    <property type="match status" value="1"/>
</dbReference>
<feature type="domain" description="Serine aminopeptidase S33" evidence="1">
    <location>
        <begin position="45"/>
        <end position="280"/>
    </location>
</feature>
<evidence type="ECO:0000313" key="2">
    <source>
        <dbReference type="EMBL" id="CAB3365777.1"/>
    </source>
</evidence>
<accession>A0A8S1CC17</accession>
<name>A0A8S1CC17_9INSE</name>
<dbReference type="InterPro" id="IPR051044">
    <property type="entry name" value="MAG_DAG_Lipase"/>
</dbReference>